<dbReference type="EMBL" id="CP120576">
    <property type="protein sequence ID" value="WEY83172.1"/>
    <property type="molecule type" value="Genomic_DNA"/>
</dbReference>
<evidence type="ECO:0000313" key="2">
    <source>
        <dbReference type="EMBL" id="WHM19893.1"/>
    </source>
</evidence>
<dbReference type="Proteomes" id="UP001214898">
    <property type="component" value="Chromosome"/>
</dbReference>
<dbReference type="Proteomes" id="UP001229422">
    <property type="component" value="Chromosome"/>
</dbReference>
<proteinExistence type="predicted"/>
<dbReference type="RefSeq" id="WP_129092577.1">
    <property type="nucleotide sequence ID" value="NZ_CP035390.1"/>
</dbReference>
<gene>
    <name evidence="1" type="ORF">P5633_12020</name>
    <name evidence="2" type="ORF">QL281_13320</name>
</gene>
<evidence type="ECO:0000313" key="3">
    <source>
        <dbReference type="Proteomes" id="UP001229422"/>
    </source>
</evidence>
<accession>A0AAQ3IGD0</accession>
<dbReference type="AlphaFoldDB" id="A0AAQ3IGD0"/>
<protein>
    <submittedName>
        <fullName evidence="2">Transcriptional regulator</fullName>
    </submittedName>
</protein>
<sequence>MFGLGKRRSRFGRFLDREGIAQEEVRQKAGIGHGTMTSMCNDRDYAPRISTWVKVQRALRSLGYEVDREDYFDC</sequence>
<organism evidence="2 3">
    <name type="scientific">Bacillus subtilis</name>
    <dbReference type="NCBI Taxonomy" id="1423"/>
    <lineage>
        <taxon>Bacteria</taxon>
        <taxon>Bacillati</taxon>
        <taxon>Bacillota</taxon>
        <taxon>Bacilli</taxon>
        <taxon>Bacillales</taxon>
        <taxon>Bacillaceae</taxon>
        <taxon>Bacillus</taxon>
    </lineage>
</organism>
<dbReference type="EMBL" id="CP125292">
    <property type="protein sequence ID" value="WHM19893.1"/>
    <property type="molecule type" value="Genomic_DNA"/>
</dbReference>
<evidence type="ECO:0000313" key="1">
    <source>
        <dbReference type="EMBL" id="WEY83172.1"/>
    </source>
</evidence>
<reference evidence="1" key="1">
    <citation type="submission" date="2023-03" db="EMBL/GenBank/DDBJ databases">
        <title>Complete genome sequences of 52 Bacillus and Priestia strains isolated from West-African fermentations and 26 reference strains from the DSMZ collection.</title>
        <authorList>
            <person name="Wiedenbein E.S."/>
            <person name="Canoy T.S."/>
            <person name="Hui Y."/>
            <person name="Parkouda C."/>
            <person name="Dawende C."/>
            <person name="Ametefe E."/>
            <person name="Jespersen L."/>
            <person name="Nielsen D.S."/>
        </authorList>
    </citation>
    <scope>NUCLEOTIDE SEQUENCE</scope>
    <source>
        <strain evidence="1">PRO56</strain>
    </source>
</reference>
<name>A0AAQ3IGD0_BACIU</name>
<reference evidence="2" key="2">
    <citation type="submission" date="2023-05" db="EMBL/GenBank/DDBJ databases">
        <title>Complete genome sequence of Bacillus subtilis SRCM117797 isolated from Soybean paste.</title>
        <authorList>
            <person name="Abraha H.B."/>
            <person name="Kim K.-P."/>
            <person name="Ryu M.-S."/>
            <person name="Jeong D.-Y."/>
        </authorList>
    </citation>
    <scope>NUCLEOTIDE SEQUENCE</scope>
    <source>
        <strain evidence="2">SRCM117797</strain>
    </source>
</reference>